<feature type="chain" id="PRO_5041395407" description="Cell surface protein" evidence="1">
    <location>
        <begin position="23"/>
        <end position="349"/>
    </location>
</feature>
<organism evidence="2 3">
    <name type="scientific">Marivirga salinarum</name>
    <dbReference type="NCBI Taxonomy" id="3059078"/>
    <lineage>
        <taxon>Bacteria</taxon>
        <taxon>Pseudomonadati</taxon>
        <taxon>Bacteroidota</taxon>
        <taxon>Cytophagia</taxon>
        <taxon>Cytophagales</taxon>
        <taxon>Marivirgaceae</taxon>
        <taxon>Marivirga</taxon>
    </lineage>
</organism>
<dbReference type="PROSITE" id="PS51257">
    <property type="entry name" value="PROKAR_LIPOPROTEIN"/>
    <property type="match status" value="1"/>
</dbReference>
<dbReference type="Pfam" id="PF16819">
    <property type="entry name" value="DUF5074"/>
    <property type="match status" value="1"/>
</dbReference>
<dbReference type="AlphaFoldDB" id="A0AA49GAH7"/>
<proteinExistence type="predicted"/>
<evidence type="ECO:0000256" key="1">
    <source>
        <dbReference type="SAM" id="SignalP"/>
    </source>
</evidence>
<accession>A0AA49GAH7</accession>
<dbReference type="RefSeq" id="WP_308351382.1">
    <property type="nucleotide sequence ID" value="NZ_CP129971.1"/>
</dbReference>
<evidence type="ECO:0008006" key="4">
    <source>
        <dbReference type="Google" id="ProtNLM"/>
    </source>
</evidence>
<dbReference type="Gene3D" id="2.130.10.10">
    <property type="entry name" value="YVTN repeat-like/Quinoprotein amine dehydrogenase"/>
    <property type="match status" value="1"/>
</dbReference>
<evidence type="ECO:0000313" key="2">
    <source>
        <dbReference type="EMBL" id="WKK75387.2"/>
    </source>
</evidence>
<reference evidence="2 3" key="1">
    <citation type="submission" date="2023-08" db="EMBL/GenBank/DDBJ databases">
        <title>Comparative genomics and taxonomic characterization of three novel marine species of genus Marivirga.</title>
        <authorList>
            <person name="Muhammad N."/>
            <person name="Kim S.-G."/>
        </authorList>
    </citation>
    <scope>NUCLEOTIDE SEQUENCE [LARGE SCALE GENOMIC DNA]</scope>
    <source>
        <strain evidence="2 3">BDSF4-3</strain>
    </source>
</reference>
<name>A0AA49GAH7_9BACT</name>
<keyword evidence="1" id="KW-0732">Signal</keyword>
<dbReference type="InterPro" id="IPR015943">
    <property type="entry name" value="WD40/YVTN_repeat-like_dom_sf"/>
</dbReference>
<gene>
    <name evidence="2" type="ORF">QYS49_28170</name>
</gene>
<dbReference type="PANTHER" id="PTHR47197">
    <property type="entry name" value="PROTEIN NIRF"/>
    <property type="match status" value="1"/>
</dbReference>
<dbReference type="InterPro" id="IPR011044">
    <property type="entry name" value="Quino_amine_DH_bsu"/>
</dbReference>
<dbReference type="EMBL" id="CP129971">
    <property type="protein sequence ID" value="WKK75387.2"/>
    <property type="molecule type" value="Genomic_DNA"/>
</dbReference>
<dbReference type="InterPro" id="IPR051200">
    <property type="entry name" value="Host-pathogen_enzymatic-act"/>
</dbReference>
<protein>
    <recommendedName>
        <fullName evidence="4">Cell surface protein</fullName>
    </recommendedName>
</protein>
<dbReference type="SUPFAM" id="SSF50969">
    <property type="entry name" value="YVTN repeat-like/Quinoprotein amine dehydrogenase"/>
    <property type="match status" value="1"/>
</dbReference>
<evidence type="ECO:0000313" key="3">
    <source>
        <dbReference type="Proteomes" id="UP001230496"/>
    </source>
</evidence>
<dbReference type="KEGG" id="msaa:QYS49_28170"/>
<feature type="signal peptide" evidence="1">
    <location>
        <begin position="1"/>
        <end position="22"/>
    </location>
</feature>
<dbReference type="InterPro" id="IPR031815">
    <property type="entry name" value="DUF5074"/>
</dbReference>
<dbReference type="PANTHER" id="PTHR47197:SF3">
    <property type="entry name" value="DIHYDRO-HEME D1 DEHYDROGENASE"/>
    <property type="match status" value="1"/>
</dbReference>
<sequence>MTKNYSILINLIVALFIFSACDDTEDIELKTAGVYVYHEGAFGSNNATIGNYDPESYDYNASLYRGQNSSFIGDVQQNILVDNNNDRIYSVLNGSNSIDIMTSNLKSEAKISFPELDKPRDIAVLDGLAFIANWGPYNENFALTNSEIFVVDLSTNELVDRIETQEYPEHLFIKNNKLIVSHASFDGSISEISIINLDNLQIEETLEVPSSPKEITEDDNGNVWVVCTSGNLIQLSASLTGIANQIELDNSVLGDIDSHEGAIYFYSGSEISFLNISDNSISSTGIEVEMQTPYAFAVDPVSGDFYLGDALDFSSEGLVIRYDAEGELLDTFESGIAPTQFSFNIERDR</sequence>
<keyword evidence="3" id="KW-1185">Reference proteome</keyword>
<dbReference type="Proteomes" id="UP001230496">
    <property type="component" value="Chromosome"/>
</dbReference>